<protein>
    <submittedName>
        <fullName evidence="1">Uncharacterized protein</fullName>
    </submittedName>
</protein>
<sequence>MIIQADFRREYQLGPHEIVDLPLWEFRVLLGGLSTQSLYRQVTANEPVELHGEAARSFLNTL</sequence>
<evidence type="ECO:0000313" key="2">
    <source>
        <dbReference type="Proteomes" id="UP000605361"/>
    </source>
</evidence>
<proteinExistence type="predicted"/>
<dbReference type="Proteomes" id="UP000605361">
    <property type="component" value="Unassembled WGS sequence"/>
</dbReference>
<reference evidence="1" key="1">
    <citation type="submission" date="2020-11" db="EMBL/GenBank/DDBJ databases">
        <title>Whole-genome analyses of Nonomuraea sp. K274.</title>
        <authorList>
            <person name="Veyisoglu A."/>
        </authorList>
    </citation>
    <scope>NUCLEOTIDE SEQUENCE</scope>
    <source>
        <strain evidence="1">K274</strain>
    </source>
</reference>
<comment type="caution">
    <text evidence="1">The sequence shown here is derived from an EMBL/GenBank/DDBJ whole genome shotgun (WGS) entry which is preliminary data.</text>
</comment>
<dbReference type="RefSeq" id="WP_195895297.1">
    <property type="nucleotide sequence ID" value="NZ_JADOGI010000026.1"/>
</dbReference>
<accession>A0A931A959</accession>
<evidence type="ECO:0000313" key="1">
    <source>
        <dbReference type="EMBL" id="MBF8186318.1"/>
    </source>
</evidence>
<organism evidence="1 2">
    <name type="scientific">Nonomuraea cypriaca</name>
    <dbReference type="NCBI Taxonomy" id="1187855"/>
    <lineage>
        <taxon>Bacteria</taxon>
        <taxon>Bacillati</taxon>
        <taxon>Actinomycetota</taxon>
        <taxon>Actinomycetes</taxon>
        <taxon>Streptosporangiales</taxon>
        <taxon>Streptosporangiaceae</taxon>
        <taxon>Nonomuraea</taxon>
    </lineage>
</organism>
<dbReference type="EMBL" id="JADOGI010000026">
    <property type="protein sequence ID" value="MBF8186318.1"/>
    <property type="molecule type" value="Genomic_DNA"/>
</dbReference>
<dbReference type="AlphaFoldDB" id="A0A931A959"/>
<gene>
    <name evidence="1" type="ORF">ITP53_11270</name>
</gene>
<name>A0A931A959_9ACTN</name>
<keyword evidence="2" id="KW-1185">Reference proteome</keyword>